<dbReference type="EMBL" id="DRMS01000229">
    <property type="protein sequence ID" value="HFC92356.1"/>
    <property type="molecule type" value="Genomic_DNA"/>
</dbReference>
<evidence type="ECO:0000256" key="7">
    <source>
        <dbReference type="ARBA" id="ARBA00023284"/>
    </source>
</evidence>
<keyword evidence="6 8" id="KW-0472">Membrane</keyword>
<name>A0A7V2SZI8_LEUMU</name>
<dbReference type="GO" id="GO:0015035">
    <property type="term" value="F:protein-disulfide reductase activity"/>
    <property type="evidence" value="ECO:0007669"/>
    <property type="project" value="InterPro"/>
</dbReference>
<dbReference type="GO" id="GO:0005886">
    <property type="term" value="C:plasma membrane"/>
    <property type="evidence" value="ECO:0007669"/>
    <property type="project" value="UniProtKB-SubCell"/>
</dbReference>
<dbReference type="AlphaFoldDB" id="A0A7V2SZI8"/>
<dbReference type="Pfam" id="PF02600">
    <property type="entry name" value="DsbB"/>
    <property type="match status" value="1"/>
</dbReference>
<feature type="transmembrane region" description="Helical" evidence="8">
    <location>
        <begin position="136"/>
        <end position="163"/>
    </location>
</feature>
<feature type="transmembrane region" description="Helical" evidence="8">
    <location>
        <begin position="69"/>
        <end position="86"/>
    </location>
</feature>
<gene>
    <name evidence="9" type="ORF">ENJ51_06035</name>
</gene>
<dbReference type="PANTHER" id="PTHR36570">
    <property type="entry name" value="DISULFIDE BOND FORMATION PROTEIN B"/>
    <property type="match status" value="1"/>
</dbReference>
<dbReference type="InterPro" id="IPR023380">
    <property type="entry name" value="DsbB-like_sf"/>
</dbReference>
<dbReference type="InterPro" id="IPR050183">
    <property type="entry name" value="DsbB"/>
</dbReference>
<evidence type="ECO:0000313" key="9">
    <source>
        <dbReference type="EMBL" id="HFC92356.1"/>
    </source>
</evidence>
<evidence type="ECO:0000256" key="5">
    <source>
        <dbReference type="ARBA" id="ARBA00022989"/>
    </source>
</evidence>
<sequence>MIQKLQLLMQGKLFWFALILLGIAFEGVAVFYQYYMEEAPCILCIHFRLLVVLLIVFAFIGLLLRLTKAGLMTSSFLLLFTFAGMLERSYQLLGTERGFIKGECAATLNFPAWIAVDKWMPSFFMPWTSCSYTPKLLFDITMAEALMVFSVMMVLLAIGMLVASFRR</sequence>
<keyword evidence="2" id="KW-1003">Cell membrane</keyword>
<keyword evidence="5 8" id="KW-1133">Transmembrane helix</keyword>
<comment type="subcellular location">
    <subcellularLocation>
        <location evidence="1">Cell membrane</location>
        <topology evidence="1">Multi-pass membrane protein</topology>
    </subcellularLocation>
</comment>
<dbReference type="SUPFAM" id="SSF158442">
    <property type="entry name" value="DsbB-like"/>
    <property type="match status" value="1"/>
</dbReference>
<evidence type="ECO:0000256" key="4">
    <source>
        <dbReference type="ARBA" id="ARBA00022982"/>
    </source>
</evidence>
<dbReference type="GO" id="GO:0006457">
    <property type="term" value="P:protein folding"/>
    <property type="evidence" value="ECO:0007669"/>
    <property type="project" value="InterPro"/>
</dbReference>
<dbReference type="Gene3D" id="1.20.1550.10">
    <property type="entry name" value="DsbB-like"/>
    <property type="match status" value="1"/>
</dbReference>
<accession>A0A7V2SZI8</accession>
<feature type="transmembrane region" description="Helical" evidence="8">
    <location>
        <begin position="13"/>
        <end position="35"/>
    </location>
</feature>
<organism evidence="9">
    <name type="scientific">Leucothrix mucor</name>
    <dbReference type="NCBI Taxonomy" id="45248"/>
    <lineage>
        <taxon>Bacteria</taxon>
        <taxon>Pseudomonadati</taxon>
        <taxon>Pseudomonadota</taxon>
        <taxon>Gammaproteobacteria</taxon>
        <taxon>Thiotrichales</taxon>
        <taxon>Thiotrichaceae</taxon>
        <taxon>Leucothrix</taxon>
    </lineage>
</organism>
<proteinExistence type="predicted"/>
<evidence type="ECO:0000256" key="6">
    <source>
        <dbReference type="ARBA" id="ARBA00023136"/>
    </source>
</evidence>
<evidence type="ECO:0000256" key="3">
    <source>
        <dbReference type="ARBA" id="ARBA00022692"/>
    </source>
</evidence>
<reference evidence="9" key="1">
    <citation type="journal article" date="2020" name="mSystems">
        <title>Genome- and Community-Level Interaction Insights into Carbon Utilization and Element Cycling Functions of Hydrothermarchaeota in Hydrothermal Sediment.</title>
        <authorList>
            <person name="Zhou Z."/>
            <person name="Liu Y."/>
            <person name="Xu W."/>
            <person name="Pan J."/>
            <person name="Luo Z.H."/>
            <person name="Li M."/>
        </authorList>
    </citation>
    <scope>NUCLEOTIDE SEQUENCE [LARGE SCALE GENOMIC DNA]</scope>
    <source>
        <strain evidence="9">HyVt-493</strain>
    </source>
</reference>
<dbReference type="InterPro" id="IPR003752">
    <property type="entry name" value="DiS_bond_form_DsbB/BdbC"/>
</dbReference>
<keyword evidence="3 8" id="KW-0812">Transmembrane</keyword>
<comment type="caution">
    <text evidence="9">The sequence shown here is derived from an EMBL/GenBank/DDBJ whole genome shotgun (WGS) entry which is preliminary data.</text>
</comment>
<feature type="transmembrane region" description="Helical" evidence="8">
    <location>
        <begin position="42"/>
        <end position="63"/>
    </location>
</feature>
<keyword evidence="7" id="KW-0676">Redox-active center</keyword>
<evidence type="ECO:0000256" key="1">
    <source>
        <dbReference type="ARBA" id="ARBA00004651"/>
    </source>
</evidence>
<keyword evidence="4" id="KW-0813">Transport</keyword>
<dbReference type="PANTHER" id="PTHR36570:SF2">
    <property type="entry name" value="DISULFIDE BOND FORMATION PROTEIN B"/>
    <property type="match status" value="1"/>
</dbReference>
<evidence type="ECO:0000256" key="2">
    <source>
        <dbReference type="ARBA" id="ARBA00022475"/>
    </source>
</evidence>
<protein>
    <submittedName>
        <fullName evidence="9">Disulfide bond formation protein B</fullName>
    </submittedName>
</protein>
<dbReference type="Proteomes" id="UP000885750">
    <property type="component" value="Unassembled WGS sequence"/>
</dbReference>
<keyword evidence="4" id="KW-0249">Electron transport</keyword>
<evidence type="ECO:0000256" key="8">
    <source>
        <dbReference type="SAM" id="Phobius"/>
    </source>
</evidence>